<dbReference type="FunFam" id="3.30.160.60:FF:000097">
    <property type="entry name" value="Zinc finger protein"/>
    <property type="match status" value="1"/>
</dbReference>
<keyword evidence="9" id="KW-0238">DNA-binding</keyword>
<keyword evidence="11" id="KW-0539">Nucleus</keyword>
<dbReference type="SUPFAM" id="SSF57667">
    <property type="entry name" value="beta-beta-alpha zinc fingers"/>
    <property type="match status" value="4"/>
</dbReference>
<dbReference type="InterPro" id="IPR013087">
    <property type="entry name" value="Znf_C2H2_type"/>
</dbReference>
<evidence type="ECO:0000256" key="12">
    <source>
        <dbReference type="PROSITE-ProRule" id="PRU00042"/>
    </source>
</evidence>
<dbReference type="Ensembl" id="ENSPFOT00000005182.2">
    <property type="protein sequence ID" value="ENSPFOP00000005173.2"/>
    <property type="gene ID" value="ENSPFOG00000005288.2"/>
</dbReference>
<dbReference type="FunFam" id="3.30.160.60:FF:001840">
    <property type="entry name" value="Paternally-expressed gene 3 protein"/>
    <property type="match status" value="1"/>
</dbReference>
<protein>
    <submittedName>
        <fullName evidence="14">Zinc finger protein OZF-like</fullName>
    </submittedName>
</protein>
<keyword evidence="10" id="KW-0804">Transcription</keyword>
<evidence type="ECO:0000313" key="14">
    <source>
        <dbReference type="Ensembl" id="ENSPFOP00000005173.2"/>
    </source>
</evidence>
<feature type="domain" description="C2H2-type" evidence="13">
    <location>
        <begin position="394"/>
        <end position="421"/>
    </location>
</feature>
<dbReference type="OrthoDB" id="6077919at2759"/>
<dbReference type="PANTHER" id="PTHR24399:SF54">
    <property type="entry name" value="GASTRULA ZINC FINGER PROTEIN XLCGF26.1-LIKE-RELATED"/>
    <property type="match status" value="1"/>
</dbReference>
<dbReference type="FunFam" id="3.30.160.60:FF:000417">
    <property type="entry name" value="Zinc finger protein"/>
    <property type="match status" value="1"/>
</dbReference>
<dbReference type="FunFam" id="3.30.160.60:FF:001249">
    <property type="entry name" value="CTCF"/>
    <property type="match status" value="2"/>
</dbReference>
<dbReference type="FunFam" id="3.30.160.60:FF:000096">
    <property type="entry name" value="Zinc finger and BTB domain-containing protein 18 isoform 1"/>
    <property type="match status" value="1"/>
</dbReference>
<feature type="domain" description="C2H2-type" evidence="13">
    <location>
        <begin position="310"/>
        <end position="337"/>
    </location>
</feature>
<keyword evidence="4" id="KW-0479">Metal-binding</keyword>
<evidence type="ECO:0000256" key="11">
    <source>
        <dbReference type="ARBA" id="ARBA00023242"/>
    </source>
</evidence>
<dbReference type="GO" id="GO:0000978">
    <property type="term" value="F:RNA polymerase II cis-regulatory region sequence-specific DNA binding"/>
    <property type="evidence" value="ECO:0007669"/>
    <property type="project" value="TreeGrafter"/>
</dbReference>
<keyword evidence="7" id="KW-0862">Zinc</keyword>
<dbReference type="Proteomes" id="UP000028760">
    <property type="component" value="Unassembled WGS sequence"/>
</dbReference>
<dbReference type="PANTHER" id="PTHR24399">
    <property type="entry name" value="ZINC FINGER AND BTB DOMAIN-CONTAINING"/>
    <property type="match status" value="1"/>
</dbReference>
<dbReference type="FunFam" id="3.30.160.60:FF:000839">
    <property type="entry name" value="Zinc finger protein 691"/>
    <property type="match status" value="1"/>
</dbReference>
<organism evidence="14 15">
    <name type="scientific">Poecilia formosa</name>
    <name type="common">Amazon molly</name>
    <name type="synonym">Limia formosa</name>
    <dbReference type="NCBI Taxonomy" id="48698"/>
    <lineage>
        <taxon>Eukaryota</taxon>
        <taxon>Metazoa</taxon>
        <taxon>Chordata</taxon>
        <taxon>Craniata</taxon>
        <taxon>Vertebrata</taxon>
        <taxon>Euteleostomi</taxon>
        <taxon>Actinopterygii</taxon>
        <taxon>Neopterygii</taxon>
        <taxon>Teleostei</taxon>
        <taxon>Neoteleostei</taxon>
        <taxon>Acanthomorphata</taxon>
        <taxon>Ovalentaria</taxon>
        <taxon>Atherinomorphae</taxon>
        <taxon>Cyprinodontiformes</taxon>
        <taxon>Poeciliidae</taxon>
        <taxon>Poeciliinae</taxon>
        <taxon>Poecilia</taxon>
    </lineage>
</organism>
<evidence type="ECO:0000256" key="5">
    <source>
        <dbReference type="ARBA" id="ARBA00022737"/>
    </source>
</evidence>
<feature type="domain" description="C2H2-type" evidence="13">
    <location>
        <begin position="422"/>
        <end position="449"/>
    </location>
</feature>
<dbReference type="STRING" id="48698.ENSPFOP00000005173"/>
<keyword evidence="8" id="KW-0805">Transcription regulation</keyword>
<dbReference type="GO" id="GO:0001227">
    <property type="term" value="F:DNA-binding transcription repressor activity, RNA polymerase II-specific"/>
    <property type="evidence" value="ECO:0007669"/>
    <property type="project" value="TreeGrafter"/>
</dbReference>
<dbReference type="PROSITE" id="PS50157">
    <property type="entry name" value="ZINC_FINGER_C2H2_2"/>
    <property type="match status" value="8"/>
</dbReference>
<comment type="function">
    <text evidence="1">May be involved in transcriptional regulation.</text>
</comment>
<dbReference type="AlphaFoldDB" id="A0A087XHC0"/>
<feature type="domain" description="C2H2-type" evidence="13">
    <location>
        <begin position="338"/>
        <end position="365"/>
    </location>
</feature>
<sequence length="450" mass="51368">MEAVFNQKVLLNGLDVKQMLMVKEETPEDHRSVAELHDPKPQQIKEEQEEICISVGGEQLNKEIDAIRFPVSSTPIKSEDEIKSILLSQNLYKDEIKDRDFPKEINGGESIKIENCGDGSISLKIEDIEKDEEDDDVNQFTSELGSGLKTENLDNDWKERRAPKSDGNINKPCNSSEFPEQFVHCCPVQKDVTHSEMGSSTTVGNKCFTEKNNVDSKSKIQTGVKLSCKYCGKTFSGKYTLNTHERIHTGQKPFCCDLCGQRFNQKSTLNRHMRNHTGQKPFCCDFCEQKFSQKSHLIRHMRNHTGQKPFCCDFCGQRFSQKSHLSRHMRNHTGQKPFGCDLCGHKFGEKSNLNIHMRIHTGQKPFCCDICGQSFAAKSNLITHTRSHTGQKPFYCDLCGQKFSRKSHLNTHMRIHTGQKPFCCDLCGQRFNQKSNLNTHMRIHTKGKNV</sequence>
<dbReference type="InterPro" id="IPR036236">
    <property type="entry name" value="Znf_C2H2_sf"/>
</dbReference>
<comment type="similarity">
    <text evidence="3">Belongs to the krueppel C2H2-type zinc-finger protein family.</text>
</comment>
<evidence type="ECO:0000256" key="4">
    <source>
        <dbReference type="ARBA" id="ARBA00022723"/>
    </source>
</evidence>
<keyword evidence="5" id="KW-0677">Repeat</keyword>
<dbReference type="Pfam" id="PF13894">
    <property type="entry name" value="zf-C2H2_4"/>
    <property type="match status" value="2"/>
</dbReference>
<dbReference type="GeneID" id="103131423"/>
<dbReference type="eggNOG" id="KOG1721">
    <property type="taxonomic scope" value="Eukaryota"/>
</dbReference>
<keyword evidence="15" id="KW-1185">Reference proteome</keyword>
<reference evidence="15" key="1">
    <citation type="submission" date="2013-10" db="EMBL/GenBank/DDBJ databases">
        <authorList>
            <person name="Schartl M."/>
            <person name="Warren W."/>
        </authorList>
    </citation>
    <scope>NUCLEOTIDE SEQUENCE [LARGE SCALE GENOMIC DNA]</scope>
    <source>
        <strain evidence="15">female</strain>
    </source>
</reference>
<comment type="subcellular location">
    <subcellularLocation>
        <location evidence="2">Nucleus</location>
    </subcellularLocation>
</comment>
<dbReference type="KEGG" id="pfor:103131423"/>
<dbReference type="PROSITE" id="PS00028">
    <property type="entry name" value="ZINC_FINGER_C2H2_1"/>
    <property type="match status" value="8"/>
</dbReference>
<evidence type="ECO:0000259" key="13">
    <source>
        <dbReference type="PROSITE" id="PS50157"/>
    </source>
</evidence>
<dbReference type="GO" id="GO:0008270">
    <property type="term" value="F:zinc ion binding"/>
    <property type="evidence" value="ECO:0007669"/>
    <property type="project" value="UniProtKB-KW"/>
</dbReference>
<evidence type="ECO:0000256" key="3">
    <source>
        <dbReference type="ARBA" id="ARBA00006991"/>
    </source>
</evidence>
<dbReference type="GeneTree" id="ENSGT00940000161979"/>
<evidence type="ECO:0000256" key="9">
    <source>
        <dbReference type="ARBA" id="ARBA00023125"/>
    </source>
</evidence>
<dbReference type="GO" id="GO:0005654">
    <property type="term" value="C:nucleoplasm"/>
    <property type="evidence" value="ECO:0007669"/>
    <property type="project" value="TreeGrafter"/>
</dbReference>
<feature type="domain" description="C2H2-type" evidence="13">
    <location>
        <begin position="254"/>
        <end position="281"/>
    </location>
</feature>
<feature type="domain" description="C2H2-type" evidence="13">
    <location>
        <begin position="282"/>
        <end position="309"/>
    </location>
</feature>
<name>A0A087XHC0_POEFO</name>
<dbReference type="GO" id="GO:0002682">
    <property type="term" value="P:regulation of immune system process"/>
    <property type="evidence" value="ECO:0007669"/>
    <property type="project" value="TreeGrafter"/>
</dbReference>
<reference evidence="14" key="2">
    <citation type="submission" date="2025-08" db="UniProtKB">
        <authorList>
            <consortium name="Ensembl"/>
        </authorList>
    </citation>
    <scope>IDENTIFICATION</scope>
</reference>
<proteinExistence type="inferred from homology"/>
<evidence type="ECO:0000256" key="2">
    <source>
        <dbReference type="ARBA" id="ARBA00004123"/>
    </source>
</evidence>
<accession>A0A087XHC0</accession>
<dbReference type="OMA" id="CCDFCEQ"/>
<dbReference type="Pfam" id="PF00096">
    <property type="entry name" value="zf-C2H2"/>
    <property type="match status" value="6"/>
</dbReference>
<feature type="domain" description="C2H2-type" evidence="13">
    <location>
        <begin position="226"/>
        <end position="253"/>
    </location>
</feature>
<dbReference type="GO" id="GO:0001817">
    <property type="term" value="P:regulation of cytokine production"/>
    <property type="evidence" value="ECO:0007669"/>
    <property type="project" value="TreeGrafter"/>
</dbReference>
<evidence type="ECO:0000256" key="10">
    <source>
        <dbReference type="ARBA" id="ARBA00023163"/>
    </source>
</evidence>
<evidence type="ECO:0000256" key="8">
    <source>
        <dbReference type="ARBA" id="ARBA00023015"/>
    </source>
</evidence>
<dbReference type="Gene3D" id="3.30.160.60">
    <property type="entry name" value="Classic Zinc Finger"/>
    <property type="match status" value="8"/>
</dbReference>
<dbReference type="EMBL" id="AYCK01001621">
    <property type="status" value="NOT_ANNOTATED_CDS"/>
    <property type="molecule type" value="Genomic_DNA"/>
</dbReference>
<evidence type="ECO:0000256" key="6">
    <source>
        <dbReference type="ARBA" id="ARBA00022771"/>
    </source>
</evidence>
<dbReference type="FunFam" id="3.30.160.60:FF:000912">
    <property type="entry name" value="Zinc finger protein 660"/>
    <property type="match status" value="1"/>
</dbReference>
<evidence type="ECO:0000256" key="7">
    <source>
        <dbReference type="ARBA" id="ARBA00022833"/>
    </source>
</evidence>
<keyword evidence="6 12" id="KW-0863">Zinc-finger</keyword>
<evidence type="ECO:0000313" key="15">
    <source>
        <dbReference type="Proteomes" id="UP000028760"/>
    </source>
</evidence>
<dbReference type="SMART" id="SM00355">
    <property type="entry name" value="ZnF_C2H2"/>
    <property type="match status" value="8"/>
</dbReference>
<feature type="domain" description="C2H2-type" evidence="13">
    <location>
        <begin position="366"/>
        <end position="393"/>
    </location>
</feature>
<dbReference type="RefSeq" id="XP_007543125.1">
    <property type="nucleotide sequence ID" value="XM_007543063.2"/>
</dbReference>
<reference evidence="14" key="3">
    <citation type="submission" date="2025-09" db="UniProtKB">
        <authorList>
            <consortium name="Ensembl"/>
        </authorList>
    </citation>
    <scope>IDENTIFICATION</scope>
</reference>
<evidence type="ECO:0000256" key="1">
    <source>
        <dbReference type="ARBA" id="ARBA00003767"/>
    </source>
</evidence>